<dbReference type="InterPro" id="IPR044099">
    <property type="entry name" value="Dcp2_NUDIX"/>
</dbReference>
<dbReference type="STRING" id="1507870.A0A1V8TG16"/>
<dbReference type="Gene3D" id="3.90.79.10">
    <property type="entry name" value="Nucleoside Triphosphate Pyrophosphohydrolase"/>
    <property type="match status" value="1"/>
</dbReference>
<dbReference type="GO" id="GO:0030145">
    <property type="term" value="F:manganese ion binding"/>
    <property type="evidence" value="ECO:0007669"/>
    <property type="project" value="InterPro"/>
</dbReference>
<evidence type="ECO:0000256" key="8">
    <source>
        <dbReference type="ARBA" id="ARBA00023211"/>
    </source>
</evidence>
<feature type="compositionally biased region" description="Low complexity" evidence="9">
    <location>
        <begin position="851"/>
        <end position="862"/>
    </location>
</feature>
<dbReference type="SUPFAM" id="SSF140586">
    <property type="entry name" value="Dcp2 domain-like"/>
    <property type="match status" value="1"/>
</dbReference>
<keyword evidence="5" id="KW-0479">Metal-binding</keyword>
<evidence type="ECO:0000256" key="1">
    <source>
        <dbReference type="ARBA" id="ARBA00001936"/>
    </source>
</evidence>
<comment type="caution">
    <text evidence="11">The sequence shown here is derived from an EMBL/GenBank/DDBJ whole genome shotgun (WGS) entry which is preliminary data.</text>
</comment>
<dbReference type="InterPro" id="IPR015797">
    <property type="entry name" value="NUDIX_hydrolase-like_dom_sf"/>
</dbReference>
<dbReference type="Proteomes" id="UP000192596">
    <property type="component" value="Unassembled WGS sequence"/>
</dbReference>
<keyword evidence="7" id="KW-0694">RNA-binding</keyword>
<evidence type="ECO:0000256" key="9">
    <source>
        <dbReference type="SAM" id="MobiDB-lite"/>
    </source>
</evidence>
<dbReference type="InParanoid" id="A0A1V8TG16"/>
<feature type="domain" description="Nudix hydrolase" evidence="10">
    <location>
        <begin position="99"/>
        <end position="232"/>
    </location>
</feature>
<feature type="region of interest" description="Disordered" evidence="9">
    <location>
        <begin position="725"/>
        <end position="786"/>
    </location>
</feature>
<dbReference type="InterPro" id="IPR020084">
    <property type="entry name" value="NUDIX_hydrolase_CS"/>
</dbReference>
<evidence type="ECO:0000256" key="6">
    <source>
        <dbReference type="ARBA" id="ARBA00022801"/>
    </source>
</evidence>
<reference evidence="12" key="1">
    <citation type="submission" date="2017-03" db="EMBL/GenBank/DDBJ databases">
        <title>Genomes of endolithic fungi from Antarctica.</title>
        <authorList>
            <person name="Coleine C."/>
            <person name="Masonjones S."/>
            <person name="Stajich J.E."/>
        </authorList>
    </citation>
    <scope>NUCLEOTIDE SEQUENCE [LARGE SCALE GENOMIC DNA]</scope>
    <source>
        <strain evidence="12">CCFEE 5527</strain>
    </source>
</reference>
<dbReference type="InterPro" id="IPR000086">
    <property type="entry name" value="NUDIX_hydrolase_dom"/>
</dbReference>
<dbReference type="GO" id="GO:0000932">
    <property type="term" value="C:P-body"/>
    <property type="evidence" value="ECO:0007669"/>
    <property type="project" value="TreeGrafter"/>
</dbReference>
<keyword evidence="4" id="KW-0963">Cytoplasm</keyword>
<accession>A0A1V8TG16</accession>
<comment type="subcellular location">
    <subcellularLocation>
        <location evidence="2">Cytoplasm</location>
    </subcellularLocation>
</comment>
<dbReference type="PANTHER" id="PTHR23114">
    <property type="entry name" value="M7GPPPN-MRNA HYDROLASE"/>
    <property type="match status" value="1"/>
</dbReference>
<keyword evidence="6" id="KW-0378">Hydrolase</keyword>
<feature type="compositionally biased region" description="Polar residues" evidence="9">
    <location>
        <begin position="763"/>
        <end position="773"/>
    </location>
</feature>
<dbReference type="Pfam" id="PF00293">
    <property type="entry name" value="NUDIX"/>
    <property type="match status" value="1"/>
</dbReference>
<keyword evidence="12" id="KW-1185">Reference proteome</keyword>
<evidence type="ECO:0000256" key="2">
    <source>
        <dbReference type="ARBA" id="ARBA00004496"/>
    </source>
</evidence>
<keyword evidence="8" id="KW-0464">Manganese</keyword>
<dbReference type="GO" id="GO:0140933">
    <property type="term" value="F:5'-(N(7)-methylguanosine 5'-triphospho)-[mRNA] hydrolase activity"/>
    <property type="evidence" value="ECO:0007669"/>
    <property type="project" value="InterPro"/>
</dbReference>
<sequence>MAEAKMTLLDWLDDLTVRFLLNLPQSELSSVPRLCFQVEEAHWFYEDFIRPLAAAAGNQLPNLPLKQFCLLLFQHCPLLSGFSDDEHIAAYEEFLAYKVRVPVRGAILLDASMEQVLLVRGWKKGSSWSFPRGKINKDEPDLDCAIREVWEETGYDLRASGLIAKDESAVKHIDIIMREQHMRLFVFRDVPLDTVFETQTRKEISKIQWYNLRALPGFAKKGRQDVDSSNANKYYMVAPFLGPLKKWIAQQRRNDLLNEGVVEQPPVASLAVPHMDLIAEESEGPAEMAAVIDTRDRSEELRRMLSIGGSALNDETRLSLQTQATQADKLLAMLQGPQMRSIDPPVSRPHVERVATGTQYVLPPMPHPTRQPSVGYQQGAQQSLAFNPGQHRVQTFNQPQQVQPSQNHPSYPTATQRLPQQIGQHPMDYARLVSPAMQNDAHPRPLRAQLPLHPSDARSRTHGMIQPPAQGPGAIAAGPTVPSASRLPTPSLNAQAASLLDVFKSGARPASAMVQPRTASGVINPHQAALMGLIKQVPAPPQLPPQDRTHDGSTKMASPTSSDVTVKARARPVRKTTLNEITRTLPKIKRPSQPSPVAQEIPNSFGTPAAAHQDSAQRVIDNTAPVLVASPSNSGANELHVPPRSGGGGDSNGTATPQIQILSRSAKGAEMSAGPAAMAQGTLRNNAANHAMNGNHSDPPTSRTVAFHSGTAGQQERLLTLLKRPAAQETSPSRPASSAPPSQPSATTSKDALLGLFQPKPPQSASIPTIASSPQPPRAPSLQPETRSAIAVSAPIHTSQGLTLLNLFRKGSPSTETPVSPFALGSPEQARHQKLPSRSRLGEPGTEQPKGRLGSVSSSGRGTPTVTTPTEAKDFLLGYLNGVVEKEGRGRK</sequence>
<dbReference type="SMART" id="SM01125">
    <property type="entry name" value="DCP2"/>
    <property type="match status" value="1"/>
</dbReference>
<evidence type="ECO:0000256" key="7">
    <source>
        <dbReference type="ARBA" id="ARBA00022884"/>
    </source>
</evidence>
<feature type="compositionally biased region" description="Polar residues" evidence="9">
    <location>
        <begin position="555"/>
        <end position="564"/>
    </location>
</feature>
<dbReference type="PANTHER" id="PTHR23114:SF17">
    <property type="entry name" value="M7GPPPN-MRNA HYDROLASE"/>
    <property type="match status" value="1"/>
</dbReference>
<protein>
    <recommendedName>
        <fullName evidence="10">Nudix hydrolase domain-containing protein</fullName>
    </recommendedName>
</protein>
<feature type="region of interest" description="Disordered" evidence="9">
    <location>
        <begin position="627"/>
        <end position="656"/>
    </location>
</feature>
<evidence type="ECO:0000259" key="10">
    <source>
        <dbReference type="PROSITE" id="PS51462"/>
    </source>
</evidence>
<dbReference type="GO" id="GO:0000290">
    <property type="term" value="P:deadenylation-dependent decapping of nuclear-transcribed mRNA"/>
    <property type="evidence" value="ECO:0007669"/>
    <property type="project" value="InterPro"/>
</dbReference>
<dbReference type="GO" id="GO:0003723">
    <property type="term" value="F:RNA binding"/>
    <property type="evidence" value="ECO:0007669"/>
    <property type="project" value="UniProtKB-KW"/>
</dbReference>
<organism evidence="11 12">
    <name type="scientific">Cryoendolithus antarcticus</name>
    <dbReference type="NCBI Taxonomy" id="1507870"/>
    <lineage>
        <taxon>Eukaryota</taxon>
        <taxon>Fungi</taxon>
        <taxon>Dikarya</taxon>
        <taxon>Ascomycota</taxon>
        <taxon>Pezizomycotina</taxon>
        <taxon>Dothideomycetes</taxon>
        <taxon>Dothideomycetidae</taxon>
        <taxon>Cladosporiales</taxon>
        <taxon>Cladosporiaceae</taxon>
        <taxon>Cryoendolithus</taxon>
    </lineage>
</organism>
<evidence type="ECO:0000256" key="3">
    <source>
        <dbReference type="ARBA" id="ARBA00005279"/>
    </source>
</evidence>
<feature type="compositionally biased region" description="Low complexity" evidence="9">
    <location>
        <begin position="730"/>
        <end position="749"/>
    </location>
</feature>
<dbReference type="InterPro" id="IPR036189">
    <property type="entry name" value="DCP2_BoxA_sf"/>
</dbReference>
<dbReference type="OrthoDB" id="18996at2759"/>
<dbReference type="EMBL" id="NAJO01000009">
    <property type="protein sequence ID" value="OQO10327.1"/>
    <property type="molecule type" value="Genomic_DNA"/>
</dbReference>
<proteinExistence type="inferred from homology"/>
<dbReference type="SUPFAM" id="SSF55811">
    <property type="entry name" value="Nudix"/>
    <property type="match status" value="1"/>
</dbReference>
<evidence type="ECO:0000313" key="11">
    <source>
        <dbReference type="EMBL" id="OQO10327.1"/>
    </source>
</evidence>
<dbReference type="Gene3D" id="1.10.10.1050">
    <property type="entry name" value="Dcp2, box A domain"/>
    <property type="match status" value="1"/>
</dbReference>
<dbReference type="GO" id="GO:0000184">
    <property type="term" value="P:nuclear-transcribed mRNA catabolic process, nonsense-mediated decay"/>
    <property type="evidence" value="ECO:0007669"/>
    <property type="project" value="InterPro"/>
</dbReference>
<dbReference type="PROSITE" id="PS00893">
    <property type="entry name" value="NUDIX_BOX"/>
    <property type="match status" value="1"/>
</dbReference>
<dbReference type="CDD" id="cd03672">
    <property type="entry name" value="NUDIX_Dcp2p_Nudt20"/>
    <property type="match status" value="1"/>
</dbReference>
<comment type="cofactor">
    <cofactor evidence="1">
        <name>Mn(2+)</name>
        <dbReference type="ChEBI" id="CHEBI:29035"/>
    </cofactor>
</comment>
<dbReference type="FunFam" id="3.90.79.10:FF:000003">
    <property type="entry name" value="M7GpppN-mRNA hydrolase isoform 2"/>
    <property type="match status" value="1"/>
</dbReference>
<evidence type="ECO:0000313" key="12">
    <source>
        <dbReference type="Proteomes" id="UP000192596"/>
    </source>
</evidence>
<evidence type="ECO:0000256" key="5">
    <source>
        <dbReference type="ARBA" id="ARBA00022723"/>
    </source>
</evidence>
<dbReference type="AlphaFoldDB" id="A0A1V8TG16"/>
<dbReference type="InterPro" id="IPR007722">
    <property type="entry name" value="DCP2_BoxA"/>
</dbReference>
<comment type="similarity">
    <text evidence="3">Belongs to the Nudix hydrolase family. DCP2 subfamily.</text>
</comment>
<gene>
    <name evidence="11" type="ORF">B0A48_04685</name>
</gene>
<feature type="region of interest" description="Disordered" evidence="9">
    <location>
        <begin position="812"/>
        <end position="873"/>
    </location>
</feature>
<feature type="region of interest" description="Disordered" evidence="9">
    <location>
        <begin position="538"/>
        <end position="615"/>
    </location>
</feature>
<dbReference type="Pfam" id="PF05026">
    <property type="entry name" value="DCP2"/>
    <property type="match status" value="1"/>
</dbReference>
<evidence type="ECO:0000256" key="4">
    <source>
        <dbReference type="ARBA" id="ARBA00022490"/>
    </source>
</evidence>
<feature type="region of interest" description="Disordered" evidence="9">
    <location>
        <begin position="688"/>
        <end position="713"/>
    </location>
</feature>
<dbReference type="PROSITE" id="PS51462">
    <property type="entry name" value="NUDIX"/>
    <property type="match status" value="1"/>
</dbReference>
<name>A0A1V8TG16_9PEZI</name>